<evidence type="ECO:0000256" key="3">
    <source>
        <dbReference type="ARBA" id="ARBA00022692"/>
    </source>
</evidence>
<organism evidence="10 11">
    <name type="scientific">Physocladia obscura</name>
    <dbReference type="NCBI Taxonomy" id="109957"/>
    <lineage>
        <taxon>Eukaryota</taxon>
        <taxon>Fungi</taxon>
        <taxon>Fungi incertae sedis</taxon>
        <taxon>Chytridiomycota</taxon>
        <taxon>Chytridiomycota incertae sedis</taxon>
        <taxon>Chytridiomycetes</taxon>
        <taxon>Chytridiales</taxon>
        <taxon>Chytriomycetaceae</taxon>
        <taxon>Physocladia</taxon>
    </lineage>
</organism>
<dbReference type="InterPro" id="IPR003439">
    <property type="entry name" value="ABC_transporter-like_ATP-bd"/>
</dbReference>
<dbReference type="InterPro" id="IPR017871">
    <property type="entry name" value="ABC_transporter-like_CS"/>
</dbReference>
<dbReference type="PROSITE" id="PS50893">
    <property type="entry name" value="ABC_TRANSPORTER_2"/>
    <property type="match status" value="1"/>
</dbReference>
<dbReference type="InterPro" id="IPR027417">
    <property type="entry name" value="P-loop_NTPase"/>
</dbReference>
<dbReference type="Proteomes" id="UP001211907">
    <property type="component" value="Unassembled WGS sequence"/>
</dbReference>
<sequence>MIRLQEVALLEFFADLFPKGFDLNPCTFGECAAPSDDPYLIEMAATGLNTIEIAAVAAASFIIAIALSGLIWSLVHHQRAKNQPESPPKQGLGIKFESIGYTLTRNKKSIINGVSGFVNPGNILAIMGPSGAGKSTFLDILAGKTKSGTVTGSIQFDNVVVSPEIMRNVIGFVDQEDVLMPTLTVRETLMFSAQLRLPESVPTREKKKRVEEVMAALGLTHVADVRVGGHGKRGISGGEKRRVSIGVELVTSPAVIVLDEPTSGLDSYNALSVIRTLSDLAHDAQKTVIFTIHQPR</sequence>
<evidence type="ECO:0000259" key="9">
    <source>
        <dbReference type="PROSITE" id="PS50893"/>
    </source>
</evidence>
<dbReference type="PANTHER" id="PTHR48041:SF2">
    <property type="entry name" value="ATP-DEPENDENT PERMEASE-RELATED"/>
    <property type="match status" value="1"/>
</dbReference>
<keyword evidence="7 8" id="KW-0472">Membrane</keyword>
<name>A0AAD5T801_9FUNG</name>
<evidence type="ECO:0000256" key="6">
    <source>
        <dbReference type="ARBA" id="ARBA00022989"/>
    </source>
</evidence>
<gene>
    <name evidence="10" type="ORF">HK100_002751</name>
</gene>
<dbReference type="EMBL" id="JADGJH010000165">
    <property type="protein sequence ID" value="KAJ3135389.1"/>
    <property type="molecule type" value="Genomic_DNA"/>
</dbReference>
<evidence type="ECO:0000256" key="7">
    <source>
        <dbReference type="ARBA" id="ARBA00023136"/>
    </source>
</evidence>
<feature type="transmembrane region" description="Helical" evidence="8">
    <location>
        <begin position="53"/>
        <end position="75"/>
    </location>
</feature>
<evidence type="ECO:0000313" key="10">
    <source>
        <dbReference type="EMBL" id="KAJ3135389.1"/>
    </source>
</evidence>
<dbReference type="GO" id="GO:0042626">
    <property type="term" value="F:ATPase-coupled transmembrane transporter activity"/>
    <property type="evidence" value="ECO:0007669"/>
    <property type="project" value="TreeGrafter"/>
</dbReference>
<keyword evidence="5" id="KW-0067">ATP-binding</keyword>
<proteinExistence type="predicted"/>
<comment type="caution">
    <text evidence="10">The sequence shown here is derived from an EMBL/GenBank/DDBJ whole genome shotgun (WGS) entry which is preliminary data.</text>
</comment>
<dbReference type="Pfam" id="PF00005">
    <property type="entry name" value="ABC_tran"/>
    <property type="match status" value="1"/>
</dbReference>
<evidence type="ECO:0000313" key="11">
    <source>
        <dbReference type="Proteomes" id="UP001211907"/>
    </source>
</evidence>
<evidence type="ECO:0000256" key="1">
    <source>
        <dbReference type="ARBA" id="ARBA00004141"/>
    </source>
</evidence>
<dbReference type="InterPro" id="IPR003593">
    <property type="entry name" value="AAA+_ATPase"/>
</dbReference>
<feature type="domain" description="ABC transporter" evidence="9">
    <location>
        <begin position="94"/>
        <end position="295"/>
    </location>
</feature>
<feature type="non-terminal residue" evidence="10">
    <location>
        <position position="1"/>
    </location>
</feature>
<keyword evidence="3 8" id="KW-0812">Transmembrane</keyword>
<accession>A0AAD5T801</accession>
<evidence type="ECO:0000256" key="8">
    <source>
        <dbReference type="SAM" id="Phobius"/>
    </source>
</evidence>
<keyword evidence="4" id="KW-0547">Nucleotide-binding</keyword>
<dbReference type="AlphaFoldDB" id="A0AAD5T801"/>
<keyword evidence="2" id="KW-0813">Transport</keyword>
<dbReference type="SUPFAM" id="SSF52540">
    <property type="entry name" value="P-loop containing nucleoside triphosphate hydrolases"/>
    <property type="match status" value="1"/>
</dbReference>
<keyword evidence="11" id="KW-1185">Reference proteome</keyword>
<dbReference type="InterPro" id="IPR050352">
    <property type="entry name" value="ABCG_transporters"/>
</dbReference>
<evidence type="ECO:0000256" key="2">
    <source>
        <dbReference type="ARBA" id="ARBA00022448"/>
    </source>
</evidence>
<dbReference type="PROSITE" id="PS00211">
    <property type="entry name" value="ABC_TRANSPORTER_1"/>
    <property type="match status" value="1"/>
</dbReference>
<dbReference type="PANTHER" id="PTHR48041">
    <property type="entry name" value="ABC TRANSPORTER G FAMILY MEMBER 28"/>
    <property type="match status" value="1"/>
</dbReference>
<dbReference type="SMART" id="SM00382">
    <property type="entry name" value="AAA"/>
    <property type="match status" value="1"/>
</dbReference>
<dbReference type="GO" id="GO:0005524">
    <property type="term" value="F:ATP binding"/>
    <property type="evidence" value="ECO:0007669"/>
    <property type="project" value="UniProtKB-KW"/>
</dbReference>
<evidence type="ECO:0000256" key="4">
    <source>
        <dbReference type="ARBA" id="ARBA00022741"/>
    </source>
</evidence>
<comment type="subcellular location">
    <subcellularLocation>
        <location evidence="1">Membrane</location>
        <topology evidence="1">Multi-pass membrane protein</topology>
    </subcellularLocation>
</comment>
<dbReference type="Gene3D" id="3.40.50.300">
    <property type="entry name" value="P-loop containing nucleotide triphosphate hydrolases"/>
    <property type="match status" value="1"/>
</dbReference>
<protein>
    <recommendedName>
        <fullName evidence="9">ABC transporter domain-containing protein</fullName>
    </recommendedName>
</protein>
<dbReference type="GO" id="GO:0016020">
    <property type="term" value="C:membrane"/>
    <property type="evidence" value="ECO:0007669"/>
    <property type="project" value="UniProtKB-SubCell"/>
</dbReference>
<evidence type="ECO:0000256" key="5">
    <source>
        <dbReference type="ARBA" id="ARBA00022840"/>
    </source>
</evidence>
<dbReference type="GO" id="GO:0016887">
    <property type="term" value="F:ATP hydrolysis activity"/>
    <property type="evidence" value="ECO:0007669"/>
    <property type="project" value="InterPro"/>
</dbReference>
<reference evidence="10" key="1">
    <citation type="submission" date="2020-05" db="EMBL/GenBank/DDBJ databases">
        <title>Phylogenomic resolution of chytrid fungi.</title>
        <authorList>
            <person name="Stajich J.E."/>
            <person name="Amses K."/>
            <person name="Simmons R."/>
            <person name="Seto K."/>
            <person name="Myers J."/>
            <person name="Bonds A."/>
            <person name="Quandt C.A."/>
            <person name="Barry K."/>
            <person name="Liu P."/>
            <person name="Grigoriev I."/>
            <person name="Longcore J.E."/>
            <person name="James T.Y."/>
        </authorList>
    </citation>
    <scope>NUCLEOTIDE SEQUENCE</scope>
    <source>
        <strain evidence="10">JEL0513</strain>
    </source>
</reference>
<keyword evidence="6 8" id="KW-1133">Transmembrane helix</keyword>